<dbReference type="PANTHER" id="PTHR36182">
    <property type="entry name" value="PROTEIN, PUTATIVE (AFU_ORTHOLOGUE AFUA_6G10930)-RELATED"/>
    <property type="match status" value="1"/>
</dbReference>
<feature type="region of interest" description="Disordered" evidence="1">
    <location>
        <begin position="226"/>
        <end position="268"/>
    </location>
</feature>
<dbReference type="RefSeq" id="XP_043138063.1">
    <property type="nucleotide sequence ID" value="XM_043280489.1"/>
</dbReference>
<feature type="signal peptide" evidence="2">
    <location>
        <begin position="1"/>
        <end position="20"/>
    </location>
</feature>
<dbReference type="AlphaFoldDB" id="A0A7R7ZQ92"/>
<proteinExistence type="predicted"/>
<dbReference type="Proteomes" id="UP000637239">
    <property type="component" value="Chromosome 5"/>
</dbReference>
<accession>A0A7R7ZQ92</accession>
<feature type="compositionally biased region" description="Low complexity" evidence="1">
    <location>
        <begin position="300"/>
        <end position="339"/>
    </location>
</feature>
<evidence type="ECO:0000256" key="2">
    <source>
        <dbReference type="SAM" id="SignalP"/>
    </source>
</evidence>
<feature type="chain" id="PRO_5030538115" evidence="2">
    <location>
        <begin position="21"/>
        <end position="421"/>
    </location>
</feature>
<protein>
    <submittedName>
        <fullName evidence="3">Uncharacterized protein</fullName>
    </submittedName>
</protein>
<dbReference type="GeneID" id="66983899"/>
<reference evidence="3" key="2">
    <citation type="submission" date="2021-02" db="EMBL/GenBank/DDBJ databases">
        <title>Aspergillus chevalieri M1 genome sequence.</title>
        <authorList>
            <person name="Kadooka C."/>
            <person name="Mori K."/>
            <person name="Futagami T."/>
        </authorList>
    </citation>
    <scope>NUCLEOTIDE SEQUENCE</scope>
    <source>
        <strain evidence="3">M1</strain>
    </source>
</reference>
<name>A0A7R7ZQ92_ASPCH</name>
<dbReference type="EMBL" id="AP024420">
    <property type="protein sequence ID" value="BCR89541.1"/>
    <property type="molecule type" value="Genomic_DNA"/>
</dbReference>
<dbReference type="PANTHER" id="PTHR36182:SF2">
    <property type="entry name" value="LYTIC POLYSACCHARIDE MONOOXYGENASE"/>
    <property type="match status" value="1"/>
</dbReference>
<dbReference type="Gene3D" id="2.70.50.70">
    <property type="match status" value="1"/>
</dbReference>
<feature type="compositionally biased region" description="Low complexity" evidence="1">
    <location>
        <begin position="247"/>
        <end position="268"/>
    </location>
</feature>
<keyword evidence="4" id="KW-1185">Reference proteome</keyword>
<feature type="region of interest" description="Disordered" evidence="1">
    <location>
        <begin position="168"/>
        <end position="189"/>
    </location>
</feature>
<feature type="region of interest" description="Disordered" evidence="1">
    <location>
        <begin position="300"/>
        <end position="345"/>
    </location>
</feature>
<organism evidence="3 4">
    <name type="scientific">Aspergillus chevalieri</name>
    <name type="common">Eurotium chevalieri</name>
    <dbReference type="NCBI Taxonomy" id="182096"/>
    <lineage>
        <taxon>Eukaryota</taxon>
        <taxon>Fungi</taxon>
        <taxon>Dikarya</taxon>
        <taxon>Ascomycota</taxon>
        <taxon>Pezizomycotina</taxon>
        <taxon>Eurotiomycetes</taxon>
        <taxon>Eurotiomycetidae</taxon>
        <taxon>Eurotiales</taxon>
        <taxon>Aspergillaceae</taxon>
        <taxon>Aspergillus</taxon>
        <taxon>Aspergillus subgen. Aspergillus</taxon>
    </lineage>
</organism>
<evidence type="ECO:0000313" key="3">
    <source>
        <dbReference type="EMBL" id="BCR89541.1"/>
    </source>
</evidence>
<evidence type="ECO:0000256" key="1">
    <source>
        <dbReference type="SAM" id="MobiDB-lite"/>
    </source>
</evidence>
<gene>
    <name evidence="3" type="ORF">ACHE_50739A</name>
</gene>
<evidence type="ECO:0000313" key="4">
    <source>
        <dbReference type="Proteomes" id="UP000637239"/>
    </source>
</evidence>
<reference evidence="3" key="1">
    <citation type="submission" date="2021-01" db="EMBL/GenBank/DDBJ databases">
        <authorList>
            <consortium name="Aspergillus chevalieri M1 genome sequencing consortium"/>
            <person name="Kazuki M."/>
            <person name="Futagami T."/>
        </authorList>
    </citation>
    <scope>NUCLEOTIDE SEQUENCE</scope>
    <source>
        <strain evidence="3">M1</strain>
    </source>
</reference>
<dbReference type="KEGG" id="ache:ACHE_50739A"/>
<sequence>MVFKMSVLATALLGASAVNAHLLMTSPAPYGADSLNNSPLDASGSDFPCKQRTGVYDAAKSDNAYSVGETVQIKLEGSAVHGGGSCQVSLTTDEKPTKDSNWYVIKSIEGGCPVDTSGNLGNNPSNIIDNPSLNFTIPDIDAGKYTMAWTWFNRVGNREMYMNCAPLTVQGGSSSKRSEEEKRSTNYPGMFVANVNGCSTPESVDIRFPDPGDDVAYLGQASNLQQEGESACNGSPSFSGGKGGSIGSPSSSGSGSGSSASSEPSPVVSASLGLSLGLGGGSAPTGGAYAPQAASASQVSAPAPTQSAAPAAESSASSSDSTSNSGSSDSGSSSSSSSGSGSGASGSCTLGQYNCLDGSSFQQCVQKDAETTEWGTSQQMAAGVTCTVGVSSDLGVQAAKLKPRMNSMRFGKRAHGGHRHA</sequence>
<keyword evidence="2" id="KW-0732">Signal</keyword>